<proteinExistence type="predicted"/>
<protein>
    <submittedName>
        <fullName evidence="1">Clan AA aspartic protease, AF_0612 family</fullName>
    </submittedName>
</protein>
<dbReference type="InterPro" id="IPR001969">
    <property type="entry name" value="Aspartic_peptidase_AS"/>
</dbReference>
<gene>
    <name evidence="1" type="ORF">BECKLFY1418A_GA0070994_102619</name>
</gene>
<keyword evidence="1" id="KW-0378">Hydrolase</keyword>
<dbReference type="SUPFAM" id="SSF50630">
    <property type="entry name" value="Acid proteases"/>
    <property type="match status" value="1"/>
</dbReference>
<dbReference type="GO" id="GO:0004190">
    <property type="term" value="F:aspartic-type endopeptidase activity"/>
    <property type="evidence" value="ECO:0007669"/>
    <property type="project" value="InterPro"/>
</dbReference>
<dbReference type="AlphaFoldDB" id="A0A450UJN6"/>
<dbReference type="EMBL" id="CAADFH010000026">
    <property type="protein sequence ID" value="VFJ92772.1"/>
    <property type="molecule type" value="Genomic_DNA"/>
</dbReference>
<dbReference type="NCBIfam" id="TIGR03698">
    <property type="entry name" value="clan_AA_DTGF"/>
    <property type="match status" value="1"/>
</dbReference>
<reference evidence="1" key="1">
    <citation type="submission" date="2019-02" db="EMBL/GenBank/DDBJ databases">
        <authorList>
            <person name="Gruber-Vodicka R. H."/>
            <person name="Seah K. B. B."/>
        </authorList>
    </citation>
    <scope>NUCLEOTIDE SEQUENCE</scope>
    <source>
        <strain evidence="1">BECK_M6</strain>
    </source>
</reference>
<evidence type="ECO:0000313" key="1">
    <source>
        <dbReference type="EMBL" id="VFJ92772.1"/>
    </source>
</evidence>
<dbReference type="InterPro" id="IPR022274">
    <property type="entry name" value="Peptidase_asp_AF0612"/>
</dbReference>
<sequence length="120" mass="13002">MGMTHVTVTIRNPADTERSWEGLFLVDTGATDSLAPRKHLDAMGLESMGKRTYELADGSESRLDIGPAIFEFMGDATAGTVIFGDDDAEPILGVTALESVGIEVDPRNQRLKRLPAVRLK</sequence>
<organism evidence="1">
    <name type="scientific">Candidatus Kentrum sp. LFY</name>
    <dbReference type="NCBI Taxonomy" id="2126342"/>
    <lineage>
        <taxon>Bacteria</taxon>
        <taxon>Pseudomonadati</taxon>
        <taxon>Pseudomonadota</taxon>
        <taxon>Gammaproteobacteria</taxon>
        <taxon>Candidatus Kentrum</taxon>
    </lineage>
</organism>
<dbReference type="Gene3D" id="2.40.70.10">
    <property type="entry name" value="Acid Proteases"/>
    <property type="match status" value="1"/>
</dbReference>
<dbReference type="PROSITE" id="PS00141">
    <property type="entry name" value="ASP_PROTEASE"/>
    <property type="match status" value="1"/>
</dbReference>
<name>A0A450UJN6_9GAMM</name>
<keyword evidence="1" id="KW-0645">Protease</keyword>
<dbReference type="InterPro" id="IPR021109">
    <property type="entry name" value="Peptidase_aspartic_dom_sf"/>
</dbReference>
<accession>A0A450UJN6</accession>
<dbReference type="GO" id="GO:0006508">
    <property type="term" value="P:proteolysis"/>
    <property type="evidence" value="ECO:0007669"/>
    <property type="project" value="UniProtKB-KW"/>
</dbReference>